<evidence type="ECO:0000256" key="5">
    <source>
        <dbReference type="ARBA" id="ARBA00023274"/>
    </source>
</evidence>
<keyword evidence="3 7" id="KW-0694">RNA-binding</keyword>
<name>D4G8L8_RIEPU</name>
<dbReference type="InterPro" id="IPR005484">
    <property type="entry name" value="Ribosomal_uL18_bac/plant/anim"/>
</dbReference>
<dbReference type="STRING" id="515618.RIEPE_0433"/>
<protein>
    <recommendedName>
        <fullName evidence="6 7">Large ribosomal subunit protein uL18</fullName>
    </recommendedName>
</protein>
<dbReference type="EMBL" id="CP001085">
    <property type="protein sequence ID" value="ADD79794.1"/>
    <property type="molecule type" value="Genomic_DNA"/>
</dbReference>
<dbReference type="FunFam" id="3.30.420.100:FF:000001">
    <property type="entry name" value="50S ribosomal protein L18"/>
    <property type="match status" value="1"/>
</dbReference>
<dbReference type="GO" id="GO:0022625">
    <property type="term" value="C:cytosolic large ribosomal subunit"/>
    <property type="evidence" value="ECO:0007669"/>
    <property type="project" value="TreeGrafter"/>
</dbReference>
<keyword evidence="2 7" id="KW-0699">rRNA-binding</keyword>
<evidence type="ECO:0000256" key="1">
    <source>
        <dbReference type="ARBA" id="ARBA00007116"/>
    </source>
</evidence>
<dbReference type="PANTHER" id="PTHR12899">
    <property type="entry name" value="39S RIBOSOMAL PROTEIN L18, MITOCHONDRIAL"/>
    <property type="match status" value="1"/>
</dbReference>
<sequence>MNKKVKSRYKRALKIRSKMKKRDVACLTIHRTSRHIYAQITSIGGSKTLACASTTEKDVKKNLIRTGNKKSAGIIGKIIAERCLKIGIKKVCFDRSGFKYHGRILTLAESARDHGLQF</sequence>
<keyword evidence="9" id="KW-1185">Reference proteome</keyword>
<organism evidence="8 9">
    <name type="scientific">Riesia pediculicola (strain USDA)</name>
    <dbReference type="NCBI Taxonomy" id="515618"/>
    <lineage>
        <taxon>Bacteria</taxon>
        <taxon>Pseudomonadati</taxon>
        <taxon>Pseudomonadota</taxon>
        <taxon>Gammaproteobacteria</taxon>
        <taxon>Enterobacterales</taxon>
        <taxon>Enterobacteriaceae</taxon>
        <taxon>Candidatus Riesia</taxon>
    </lineage>
</organism>
<dbReference type="KEGG" id="rip:RIEPE_0433"/>
<evidence type="ECO:0000256" key="4">
    <source>
        <dbReference type="ARBA" id="ARBA00022980"/>
    </source>
</evidence>
<dbReference type="PANTHER" id="PTHR12899:SF3">
    <property type="entry name" value="LARGE RIBOSOMAL SUBUNIT PROTEIN UL18M"/>
    <property type="match status" value="1"/>
</dbReference>
<dbReference type="AlphaFoldDB" id="D4G8L8"/>
<keyword evidence="5 7" id="KW-0687">Ribonucleoprotein</keyword>
<dbReference type="OrthoDB" id="9810939at2"/>
<evidence type="ECO:0000313" key="9">
    <source>
        <dbReference type="Proteomes" id="UP000001700"/>
    </source>
</evidence>
<evidence type="ECO:0000256" key="2">
    <source>
        <dbReference type="ARBA" id="ARBA00022730"/>
    </source>
</evidence>
<dbReference type="InterPro" id="IPR057268">
    <property type="entry name" value="Ribosomal_L18"/>
</dbReference>
<dbReference type="Gene3D" id="3.30.420.100">
    <property type="match status" value="1"/>
</dbReference>
<dbReference type="RefSeq" id="WP_013087776.1">
    <property type="nucleotide sequence ID" value="NC_014109.1"/>
</dbReference>
<dbReference type="GO" id="GO:0008097">
    <property type="term" value="F:5S rRNA binding"/>
    <property type="evidence" value="ECO:0007669"/>
    <property type="project" value="TreeGrafter"/>
</dbReference>
<proteinExistence type="inferred from homology"/>
<dbReference type="SUPFAM" id="SSF53137">
    <property type="entry name" value="Translational machinery components"/>
    <property type="match status" value="1"/>
</dbReference>
<comment type="subunit">
    <text evidence="7">Part of the 50S ribosomal subunit; part of the 5S rRNA/L5/L18/L25 subcomplex. Contacts the 5S and 23S rRNAs.</text>
</comment>
<dbReference type="InterPro" id="IPR004389">
    <property type="entry name" value="Ribosomal_uL18_bac-type"/>
</dbReference>
<dbReference type="eggNOG" id="COG0256">
    <property type="taxonomic scope" value="Bacteria"/>
</dbReference>
<dbReference type="HAMAP" id="MF_01337_B">
    <property type="entry name" value="Ribosomal_uL18_B"/>
    <property type="match status" value="1"/>
</dbReference>
<comment type="similarity">
    <text evidence="1 7">Belongs to the universal ribosomal protein uL18 family.</text>
</comment>
<comment type="function">
    <text evidence="7">This is one of the proteins that bind and probably mediate the attachment of the 5S RNA into the large ribosomal subunit, where it forms part of the central protuberance.</text>
</comment>
<dbReference type="Proteomes" id="UP000001700">
    <property type="component" value="Chromosome"/>
</dbReference>
<evidence type="ECO:0000256" key="6">
    <source>
        <dbReference type="ARBA" id="ARBA00035197"/>
    </source>
</evidence>
<keyword evidence="4 7" id="KW-0689">Ribosomal protein</keyword>
<dbReference type="GO" id="GO:0003735">
    <property type="term" value="F:structural constituent of ribosome"/>
    <property type="evidence" value="ECO:0007669"/>
    <property type="project" value="InterPro"/>
</dbReference>
<dbReference type="Pfam" id="PF00861">
    <property type="entry name" value="Ribosomal_L18p"/>
    <property type="match status" value="1"/>
</dbReference>
<evidence type="ECO:0000256" key="3">
    <source>
        <dbReference type="ARBA" id="ARBA00022884"/>
    </source>
</evidence>
<accession>D4G8L8</accession>
<evidence type="ECO:0000256" key="7">
    <source>
        <dbReference type="HAMAP-Rule" id="MF_01337"/>
    </source>
</evidence>
<gene>
    <name evidence="7 8" type="primary">rplR</name>
    <name evidence="8" type="ordered locus">RIEPE_0433</name>
</gene>
<dbReference type="HOGENOM" id="CLU_098841_0_1_6"/>
<dbReference type="CDD" id="cd00432">
    <property type="entry name" value="Ribosomal_L18_L5e"/>
    <property type="match status" value="1"/>
</dbReference>
<evidence type="ECO:0000313" key="8">
    <source>
        <dbReference type="EMBL" id="ADD79794.1"/>
    </source>
</evidence>
<dbReference type="GO" id="GO:0006412">
    <property type="term" value="P:translation"/>
    <property type="evidence" value="ECO:0007669"/>
    <property type="project" value="UniProtKB-UniRule"/>
</dbReference>
<reference evidence="8" key="1">
    <citation type="submission" date="2008-05" db="EMBL/GenBank/DDBJ databases">
        <title>Genome sequence of Riesia pediculicola USDA.</title>
        <authorList>
            <person name="Kirkness E.F."/>
        </authorList>
    </citation>
    <scope>NUCLEOTIDE SEQUENCE [LARGE SCALE GENOMIC DNA]</scope>
    <source>
        <strain evidence="8">USDA</strain>
    </source>
</reference>
<dbReference type="NCBIfam" id="TIGR00060">
    <property type="entry name" value="L18_bact"/>
    <property type="match status" value="1"/>
</dbReference>